<dbReference type="InterPro" id="IPR041688">
    <property type="entry name" value="PRTase_2"/>
</dbReference>
<dbReference type="PIRSF" id="PIRSF020967">
    <property type="entry name" value="UCP020967"/>
    <property type="match status" value="1"/>
</dbReference>
<evidence type="ECO:0000259" key="1">
    <source>
        <dbReference type="Pfam" id="PF12500"/>
    </source>
</evidence>
<dbReference type="InterPro" id="IPR000836">
    <property type="entry name" value="PRTase_dom"/>
</dbReference>
<feature type="domain" description="Orotate phosphoribosyltransferase-like" evidence="2">
    <location>
        <begin position="20"/>
        <end position="239"/>
    </location>
</feature>
<evidence type="ECO:0000313" key="3">
    <source>
        <dbReference type="EMBL" id="KMM35830.1"/>
    </source>
</evidence>
<proteinExistence type="predicted"/>
<dbReference type="EMBL" id="LELK01000015">
    <property type="protein sequence ID" value="KMM35830.1"/>
    <property type="molecule type" value="Genomic_DNA"/>
</dbReference>
<comment type="caution">
    <text evidence="3">The sequence shown here is derived from an EMBL/GenBank/DDBJ whole genome shotgun (WGS) entry which is preliminary data.</text>
</comment>
<dbReference type="STRING" id="157733.AB986_20465"/>
<dbReference type="SUPFAM" id="SSF53271">
    <property type="entry name" value="PRTase-like"/>
    <property type="match status" value="1"/>
</dbReference>
<dbReference type="Proteomes" id="UP000035996">
    <property type="component" value="Unassembled WGS sequence"/>
</dbReference>
<dbReference type="CDD" id="cd06223">
    <property type="entry name" value="PRTases_typeI"/>
    <property type="match status" value="1"/>
</dbReference>
<evidence type="ECO:0008006" key="5">
    <source>
        <dbReference type="Google" id="ProtNLM"/>
    </source>
</evidence>
<gene>
    <name evidence="3" type="ORF">AB986_20465</name>
</gene>
<organism evidence="3 4">
    <name type="scientific">Guptibacillus hwajinpoensis</name>
    <dbReference type="NCBI Taxonomy" id="208199"/>
    <lineage>
        <taxon>Bacteria</taxon>
        <taxon>Bacillati</taxon>
        <taxon>Bacillota</taxon>
        <taxon>Bacilli</taxon>
        <taxon>Bacillales</taxon>
        <taxon>Guptibacillaceae</taxon>
        <taxon>Guptibacillus</taxon>
    </lineage>
</organism>
<dbReference type="InterPro" id="IPR011214">
    <property type="entry name" value="UCP020967"/>
</dbReference>
<sequence>MSVNLNISQNKLTIPVDEFFSMAARINKKRGFLFVSKMLGKHIPVDPYKPLLASGLLALSYYESLTDTSLDHIKSVTNGFLSDDRKELSRAYDLLKSKPLKLQEAPIVIGFAETATALGHAVFDCFDQAYYIHTTREAVDQLTPEFNFKEEHSHAVDQRCYADESILRRNHPILLVDDEITTGRTCLNIIKELHAKYPRKHYSVLSLLDWRLEEHMNQYTALEKELGITITVHSLLKGTIEFNGKPLEEPLTEFHSSTSDRSEVVIKKHDFSTYFERLPGSSYLSNSGRFGIDESVREKIEESCQNASNQLNKEVLDGKTLCLGTGEFMYIPMKIASYLQGDVYYHSTTRSPVQPLDSEGYAIRSGFSFPNPEDQEVQHYVYNIPVGKYDSAIIMFEKEVSEEETEELISIMAEQEIHKVHLISCS</sequence>
<feature type="domain" description="TRSP" evidence="1">
    <location>
        <begin position="287"/>
        <end position="411"/>
    </location>
</feature>
<dbReference type="InterPro" id="IPR029057">
    <property type="entry name" value="PRTase-like"/>
</dbReference>
<dbReference type="OrthoDB" id="56827at2"/>
<keyword evidence="4" id="KW-1185">Reference proteome</keyword>
<dbReference type="Pfam" id="PF12500">
    <property type="entry name" value="TRSP"/>
    <property type="match status" value="1"/>
</dbReference>
<protein>
    <recommendedName>
        <fullName evidence="5">Phosphoribosyltransferase</fullName>
    </recommendedName>
</protein>
<dbReference type="Gene3D" id="3.40.50.2020">
    <property type="match status" value="1"/>
</dbReference>
<name>A0A0J6CRT8_9BACL</name>
<dbReference type="InterPro" id="IPR022537">
    <property type="entry name" value="TRSP_dom"/>
</dbReference>
<evidence type="ECO:0000313" key="4">
    <source>
        <dbReference type="Proteomes" id="UP000035996"/>
    </source>
</evidence>
<reference evidence="3" key="1">
    <citation type="submission" date="2015-06" db="EMBL/GenBank/DDBJ databases">
        <authorList>
            <person name="Liu B."/>
            <person name="Wang J."/>
            <person name="Zhu Y."/>
            <person name="Liu G."/>
            <person name="Chen Q."/>
            <person name="Zheng C."/>
            <person name="Che J."/>
            <person name="Ge C."/>
            <person name="Shi H."/>
            <person name="Pan Z."/>
            <person name="Liu X."/>
        </authorList>
    </citation>
    <scope>NUCLEOTIDE SEQUENCE [LARGE SCALE GENOMIC DNA]</scope>
    <source>
        <strain evidence="3">DSM 16346</strain>
    </source>
</reference>
<accession>A0A0J6CRT8</accession>
<evidence type="ECO:0000259" key="2">
    <source>
        <dbReference type="Pfam" id="PF15609"/>
    </source>
</evidence>
<dbReference type="Pfam" id="PF15609">
    <property type="entry name" value="PRTase_2"/>
    <property type="match status" value="1"/>
</dbReference>
<dbReference type="AlphaFoldDB" id="A0A0J6CRT8"/>